<accession>A0A8A4TP69</accession>
<gene>
    <name evidence="1" type="ORF">J3U87_04805</name>
</gene>
<evidence type="ECO:0000313" key="1">
    <source>
        <dbReference type="EMBL" id="QTD51769.1"/>
    </source>
</evidence>
<dbReference type="EMBL" id="CP071793">
    <property type="protein sequence ID" value="QTD51769.1"/>
    <property type="molecule type" value="Genomic_DNA"/>
</dbReference>
<keyword evidence="2" id="KW-1185">Reference proteome</keyword>
<reference evidence="1" key="1">
    <citation type="submission" date="2021-03" db="EMBL/GenBank/DDBJ databases">
        <title>Acanthopleuribacteraceae sp. M133.</title>
        <authorList>
            <person name="Wang G."/>
        </authorList>
    </citation>
    <scope>NUCLEOTIDE SEQUENCE</scope>
    <source>
        <strain evidence="1">M133</strain>
    </source>
</reference>
<organism evidence="1 2">
    <name type="scientific">Sulfidibacter corallicola</name>
    <dbReference type="NCBI Taxonomy" id="2818388"/>
    <lineage>
        <taxon>Bacteria</taxon>
        <taxon>Pseudomonadati</taxon>
        <taxon>Acidobacteriota</taxon>
        <taxon>Holophagae</taxon>
        <taxon>Acanthopleuribacterales</taxon>
        <taxon>Acanthopleuribacteraceae</taxon>
        <taxon>Sulfidibacter</taxon>
    </lineage>
</organism>
<dbReference type="Proteomes" id="UP000663929">
    <property type="component" value="Chromosome"/>
</dbReference>
<sequence length="1657" mass="188301">MKDPFHIVLPLLCLFVSNIPLNGSPEPSRIQWEPLASSHLLRGVSPTATQKESVLRLAPGEETLLRLSRADLLRVELHQGAWAPDERAEDGLSMWVGDEDGLFARQRIDALRGGAFSKQLGKGHVLLRQGRDSKKTARLVLFRGRSIGFLEGLHWNPVAQPSPKGYLGTEDGPGTRLYSAISTQRPMVLSVEGPARLRLDSRALFPNGGSGASYDLLIHVDGEWRERLVCYGSQSSSLTWRDETGRTVGVGSLQRGYLTLPEGVFQVSVTPTSDVLLNLSKQGGPPLLLDRINGVVRDVPAPRVEDDLRKWVVRPESDHQKRVREVFDLARNDEVREAGLAAAALLDQMVVQHGGDGAWHLWAHEFRQRWTHFRTYLPERADRLEPLDSDKFPNLQLAHGSGTLEYRIPALPYPTEVRLHVRPRQIGEAIEVGAVFGDAEPISLRLDPNHATDDFGGSRPVSLRMRVPPGVTRVALTLPNSVGVAFQLAHGRTPRLDERQLHCYRELLGEAPLGWFLDGRPTDGESTPESLAARLLSRHFSHLAEWLGIRETDSRHSATAHSVTDLDAASATRLRNRAASLERSGDSMGALKIRRDLVLLGGREEDRLNLAHVLTDLGEHYLAERQLKWLVTHADAAEVRRRAVDTLEVRYRRFDQGRGLLSLHAAHFRREGDVAALRRLTAVLSERGEFRLAQDALALDDAPDPELAAGVALANESWSAFTRALSQMDTASRAFWRGRRALEDGDETKAIESFIAAGARGQAWVAYLQGDAEIRQKSTQTVEQAFAALLADEAHRATHPGERGWVTDFGLANGYAESRTLYHRRLNRYRQVLRATEDRPLTLRVDGPAKLQLALRHHLEEDEAPRPDSGCALWVDGGVHWIQMHRTERSQAYQVLGESSRVGTNAFHEVDLGPGHHELNLRVTGTPVLVRVRRRDVRHQPAESRTLRRPGVFETWSARGHAADWQSLAPDLVAAYLLRKPELTDHERARLAETLETLPPAQQSTAAYRIASGSDAAGGMLRPDQHPQRLMALDLARKRMFAPSDVIDPHRQMQGLLYLFREPDLKQRALVRAAALSDAFRDDPRLDPLFAAFKRETIWQVLRSVDDYAGIRPIDAQAPAANQFLRVRDILLGDPEPRVVRLWDRQSLFLTAGRRGFTFPKFRARTVFPLMSKPITMHYRFDRGARHQLVLPPGDGTWQEAGISVPPGVAQLEITVAEAPANQALEILCEPDRVRCAPERPRNFMAATRGQPLKLRLFEPTWLRVETLVGRNPVTSYRFIQDTPTTLILKPRDGERQSFYRLATRRFRREEDQRPASLERMDLYAARPFFQVAPQTFDFDRWEPEFRQGEVGPDKTWDLQVGARRREQPLDEERPDGKDEFRTVQLDWRSRDHLDAWRFRLMARQREFDNHSLGLEGLHAMPLWGGNLKTRARLFGQRVTFQTASQPDRNEWSADLQLTWNRYFSLPGRWRHRFQAQAFGRHLSLDQMPRDIRGAVDFDVFTRYKDQHKSGLRLNERFYFQPYADARLTFDLNLTTNPDVFDDVDSMGYRVGWDQLIGPLEASVFSSGRHFGKDEHRTRAYWRQRHGIDLRWRRQQRGARRLEAGIRFQITDAESRGWSIYLSRLWGARGDYRHYAAGDVMFRGLKSEHNARVEARL</sequence>
<proteinExistence type="predicted"/>
<dbReference type="KEGG" id="scor:J3U87_04805"/>
<evidence type="ECO:0000313" key="2">
    <source>
        <dbReference type="Proteomes" id="UP000663929"/>
    </source>
</evidence>
<protein>
    <submittedName>
        <fullName evidence="1">Uncharacterized protein</fullName>
    </submittedName>
</protein>
<name>A0A8A4TP69_SULCO</name>
<dbReference type="RefSeq" id="WP_237381890.1">
    <property type="nucleotide sequence ID" value="NZ_CP071793.1"/>
</dbReference>